<dbReference type="InterPro" id="IPR007159">
    <property type="entry name" value="SpoVT-AbrB_dom"/>
</dbReference>
<protein>
    <submittedName>
        <fullName evidence="3">Transcriptional regulator</fullName>
    </submittedName>
</protein>
<dbReference type="PROSITE" id="PS51740">
    <property type="entry name" value="SPOVT_ABRB"/>
    <property type="match status" value="1"/>
</dbReference>
<evidence type="ECO:0000256" key="1">
    <source>
        <dbReference type="PROSITE-ProRule" id="PRU01076"/>
    </source>
</evidence>
<name>A0A0J1D4X8_9BURK</name>
<dbReference type="AlphaFoldDB" id="A0A0J1D4X8"/>
<evidence type="ECO:0000313" key="3">
    <source>
        <dbReference type="EMBL" id="KLU27676.1"/>
    </source>
</evidence>
<dbReference type="GO" id="GO:0003677">
    <property type="term" value="F:DNA binding"/>
    <property type="evidence" value="ECO:0007669"/>
    <property type="project" value="UniProtKB-UniRule"/>
</dbReference>
<comment type="caution">
    <text evidence="3">The sequence shown here is derived from an EMBL/GenBank/DDBJ whole genome shotgun (WGS) entry which is preliminary data.</text>
</comment>
<dbReference type="SMART" id="SM00966">
    <property type="entry name" value="SpoVT_AbrB"/>
    <property type="match status" value="1"/>
</dbReference>
<reference evidence="3 4" key="1">
    <citation type="journal article" date="2015" name="Genome Announc.">
        <title>Draft Genome Sequence of Burkholderia sp. Strain PML1(12), an Ectomycorrhizosphere-Inhabiting Bacterium with Effective Mineral-Weathering Ability.</title>
        <authorList>
            <person name="Uroz S."/>
            <person name="Oger P."/>
        </authorList>
    </citation>
    <scope>NUCLEOTIDE SEQUENCE [LARGE SCALE GENOMIC DNA]</scope>
    <source>
        <strain evidence="4">PML1(12)</strain>
    </source>
</reference>
<keyword evidence="4" id="KW-1185">Reference proteome</keyword>
<keyword evidence="1" id="KW-0238">DNA-binding</keyword>
<dbReference type="SUPFAM" id="SSF89447">
    <property type="entry name" value="AbrB/MazE/MraZ-like"/>
    <property type="match status" value="1"/>
</dbReference>
<dbReference type="InterPro" id="IPR037914">
    <property type="entry name" value="SpoVT-AbrB_sf"/>
</dbReference>
<organism evidence="3 4">
    <name type="scientific">Caballeronia mineralivorans PML1(12)</name>
    <dbReference type="NCBI Taxonomy" id="908627"/>
    <lineage>
        <taxon>Bacteria</taxon>
        <taxon>Pseudomonadati</taxon>
        <taxon>Pseudomonadota</taxon>
        <taxon>Betaproteobacteria</taxon>
        <taxon>Burkholderiales</taxon>
        <taxon>Burkholderiaceae</taxon>
        <taxon>Caballeronia</taxon>
    </lineage>
</organism>
<evidence type="ECO:0000259" key="2">
    <source>
        <dbReference type="PROSITE" id="PS51740"/>
    </source>
</evidence>
<dbReference type="Proteomes" id="UP000035963">
    <property type="component" value="Unassembled WGS sequence"/>
</dbReference>
<accession>A0A0J1D4X8</accession>
<gene>
    <name evidence="3" type="ORF">EOS_03135</name>
</gene>
<dbReference type="Gene3D" id="2.10.260.10">
    <property type="match status" value="1"/>
</dbReference>
<dbReference type="OrthoDB" id="9811597at2"/>
<sequence length="83" mass="9030">MSTLTVTSKGQVTLRKDVLDHLGVQPGQRISVDKLPDGRVMVSAERASEPISAVFNLLKKENRPALSIDDMNDLAAKGWAGER</sequence>
<feature type="domain" description="SpoVT-AbrB" evidence="2">
    <location>
        <begin position="1"/>
        <end position="47"/>
    </location>
</feature>
<proteinExistence type="predicted"/>
<evidence type="ECO:0000313" key="4">
    <source>
        <dbReference type="Proteomes" id="UP000035963"/>
    </source>
</evidence>
<dbReference type="EMBL" id="AEJF01000021">
    <property type="protein sequence ID" value="KLU27676.1"/>
    <property type="molecule type" value="Genomic_DNA"/>
</dbReference>
<dbReference type="PATRIC" id="fig|908627.4.peg.701"/>